<dbReference type="AlphaFoldDB" id="A0A3A9K7J4"/>
<keyword evidence="6" id="KW-1185">Reference proteome</keyword>
<reference evidence="5 6" key="1">
    <citation type="submission" date="2017-10" db="EMBL/GenBank/DDBJ databases">
        <title>Bacillus sp. nov., a halophilic bacterium isolated from a Keqin Lake.</title>
        <authorList>
            <person name="Wang H."/>
        </authorList>
    </citation>
    <scope>NUCLEOTIDE SEQUENCE [LARGE SCALE GENOMIC DNA]</scope>
    <source>
        <strain evidence="5 6">KCTC 13187</strain>
    </source>
</reference>
<dbReference type="GO" id="GO:0046872">
    <property type="term" value="F:metal ion binding"/>
    <property type="evidence" value="ECO:0007669"/>
    <property type="project" value="UniProtKB-KW"/>
</dbReference>
<dbReference type="Gene3D" id="3.90.180.10">
    <property type="entry name" value="Medium-chain alcohol dehydrogenases, catalytic domain"/>
    <property type="match status" value="1"/>
</dbReference>
<gene>
    <name evidence="5" type="ORF">CR203_14420</name>
</gene>
<dbReference type="InterPro" id="IPR013154">
    <property type="entry name" value="ADH-like_N"/>
</dbReference>
<dbReference type="PANTHER" id="PTHR43401">
    <property type="entry name" value="L-THREONINE 3-DEHYDROGENASE"/>
    <property type="match status" value="1"/>
</dbReference>
<evidence type="ECO:0000256" key="3">
    <source>
        <dbReference type="ARBA" id="ARBA00023002"/>
    </source>
</evidence>
<protein>
    <submittedName>
        <fullName evidence="5">Zinc-binding dehydrogenase</fullName>
    </submittedName>
</protein>
<dbReference type="Proteomes" id="UP000281498">
    <property type="component" value="Unassembled WGS sequence"/>
</dbReference>
<keyword evidence="3" id="KW-0560">Oxidoreductase</keyword>
<dbReference type="SMART" id="SM00829">
    <property type="entry name" value="PKS_ER"/>
    <property type="match status" value="1"/>
</dbReference>
<evidence type="ECO:0000256" key="1">
    <source>
        <dbReference type="ARBA" id="ARBA00022723"/>
    </source>
</evidence>
<name>A0A3A9K7J4_9BACI</name>
<dbReference type="Pfam" id="PF00107">
    <property type="entry name" value="ADH_zinc_N"/>
    <property type="match status" value="1"/>
</dbReference>
<keyword evidence="1" id="KW-0479">Metal-binding</keyword>
<proteinExistence type="predicted"/>
<keyword evidence="2" id="KW-0862">Zinc</keyword>
<dbReference type="InterPro" id="IPR020843">
    <property type="entry name" value="ER"/>
</dbReference>
<feature type="domain" description="Enoyl reductase (ER)" evidence="4">
    <location>
        <begin position="4"/>
        <end position="307"/>
    </location>
</feature>
<comment type="caution">
    <text evidence="5">The sequence shown here is derived from an EMBL/GenBank/DDBJ whole genome shotgun (WGS) entry which is preliminary data.</text>
</comment>
<accession>A0A3A9K7J4</accession>
<dbReference type="SUPFAM" id="SSF51735">
    <property type="entry name" value="NAD(P)-binding Rossmann-fold domains"/>
    <property type="match status" value="1"/>
</dbReference>
<evidence type="ECO:0000256" key="2">
    <source>
        <dbReference type="ARBA" id="ARBA00022833"/>
    </source>
</evidence>
<dbReference type="RefSeq" id="WP_110935772.1">
    <property type="nucleotide sequence ID" value="NZ_KZ614146.1"/>
</dbReference>
<dbReference type="SUPFAM" id="SSF50129">
    <property type="entry name" value="GroES-like"/>
    <property type="match status" value="1"/>
</dbReference>
<dbReference type="Pfam" id="PF08240">
    <property type="entry name" value="ADH_N"/>
    <property type="match status" value="1"/>
</dbReference>
<organism evidence="5 6">
    <name type="scientific">Salipaludibacillus neizhouensis</name>
    <dbReference type="NCBI Taxonomy" id="885475"/>
    <lineage>
        <taxon>Bacteria</taxon>
        <taxon>Bacillati</taxon>
        <taxon>Bacillota</taxon>
        <taxon>Bacilli</taxon>
        <taxon>Bacillales</taxon>
        <taxon>Bacillaceae</taxon>
    </lineage>
</organism>
<dbReference type="Gene3D" id="3.40.50.720">
    <property type="entry name" value="NAD(P)-binding Rossmann-like Domain"/>
    <property type="match status" value="1"/>
</dbReference>
<dbReference type="PANTHER" id="PTHR43401:SF2">
    <property type="entry name" value="L-THREONINE 3-DEHYDROGENASE"/>
    <property type="match status" value="1"/>
</dbReference>
<evidence type="ECO:0000313" key="6">
    <source>
        <dbReference type="Proteomes" id="UP000281498"/>
    </source>
</evidence>
<dbReference type="InterPro" id="IPR011032">
    <property type="entry name" value="GroES-like_sf"/>
</dbReference>
<dbReference type="OrthoDB" id="9770238at2"/>
<evidence type="ECO:0000259" key="4">
    <source>
        <dbReference type="SMART" id="SM00829"/>
    </source>
</evidence>
<dbReference type="InterPro" id="IPR050129">
    <property type="entry name" value="Zn_alcohol_dh"/>
</dbReference>
<dbReference type="GO" id="GO:0016491">
    <property type="term" value="F:oxidoreductase activity"/>
    <property type="evidence" value="ECO:0007669"/>
    <property type="project" value="UniProtKB-KW"/>
</dbReference>
<evidence type="ECO:0000313" key="5">
    <source>
        <dbReference type="EMBL" id="RKL66492.1"/>
    </source>
</evidence>
<dbReference type="InterPro" id="IPR013149">
    <property type="entry name" value="ADH-like_C"/>
</dbReference>
<dbReference type="EMBL" id="PDOE01000006">
    <property type="protein sequence ID" value="RKL66492.1"/>
    <property type="molecule type" value="Genomic_DNA"/>
</dbReference>
<dbReference type="InterPro" id="IPR036291">
    <property type="entry name" value="NAD(P)-bd_dom_sf"/>
</dbReference>
<sequence length="336" mass="37021">MKAGVFNGPEIVEVEEKSIPIINENEALIKVSYAGICGTDMMIYSGSHPRVKPPLIMGHEFSGQVKEIKGNETIKPGDRVTINPLISCGKCYACHIGENHICNNLNYIGIYSSGGFAEYVRVPLNNLMLLDSSISDEEGALTEPLAVAVHSLRKSSLRFGDVAVILGAGPIGMLIAMLAKKAGASHVVISDVNEYRLDLAKKLGFYTVDAREENVVEVTRELTNGIGADVVFEVAGTQSTANQMIDAIKPQGEILLVSVYKQAPQINLAQMHFREISLKTTRCFSTYDFERALHILRNKEIDVKQIISHKLSIEKFDEGFQLMKNGKESLKVLYEF</sequence>